<accession>A0A2B4VLK7</accession>
<dbReference type="GO" id="GO:0003677">
    <property type="term" value="F:DNA binding"/>
    <property type="evidence" value="ECO:0007669"/>
    <property type="project" value="InterPro"/>
</dbReference>
<dbReference type="InterPro" id="IPR010982">
    <property type="entry name" value="Lambda_DNA-bd_dom_sf"/>
</dbReference>
<evidence type="ECO:0000313" key="1">
    <source>
        <dbReference type="EMBL" id="PEQ09706.1"/>
    </source>
</evidence>
<dbReference type="Proteomes" id="UP000220841">
    <property type="component" value="Unassembled WGS sequence"/>
</dbReference>
<organism evidence="1 2">
    <name type="scientific">Bacillus toyonensis</name>
    <dbReference type="NCBI Taxonomy" id="155322"/>
    <lineage>
        <taxon>Bacteria</taxon>
        <taxon>Bacillati</taxon>
        <taxon>Bacillota</taxon>
        <taxon>Bacilli</taxon>
        <taxon>Bacillales</taxon>
        <taxon>Bacillaceae</taxon>
        <taxon>Bacillus</taxon>
        <taxon>Bacillus cereus group</taxon>
    </lineage>
</organism>
<dbReference type="SUPFAM" id="SSF47413">
    <property type="entry name" value="lambda repressor-like DNA-binding domains"/>
    <property type="match status" value="1"/>
</dbReference>
<dbReference type="EMBL" id="NUBY01000012">
    <property type="protein sequence ID" value="PEQ09706.1"/>
    <property type="molecule type" value="Genomic_DNA"/>
</dbReference>
<proteinExistence type="predicted"/>
<dbReference type="InterPro" id="IPR001387">
    <property type="entry name" value="Cro/C1-type_HTH"/>
</dbReference>
<dbReference type="Gene3D" id="1.10.260.40">
    <property type="entry name" value="lambda repressor-like DNA-binding domains"/>
    <property type="match status" value="1"/>
</dbReference>
<comment type="caution">
    <text evidence="1">The sequence shown here is derived from an EMBL/GenBank/DDBJ whole genome shotgun (WGS) entry which is preliminary data.</text>
</comment>
<dbReference type="AlphaFoldDB" id="A0A2B4VLK7"/>
<dbReference type="RefSeq" id="WP_070173765.1">
    <property type="nucleotide sequence ID" value="NZ_JADNYS010000002.1"/>
</dbReference>
<evidence type="ECO:0000313" key="2">
    <source>
        <dbReference type="Proteomes" id="UP000220841"/>
    </source>
</evidence>
<sequence length="88" mass="9886">MIGIDINSLPYVPTVTPAMLPYIRTRIGLTRQELAARIGINLDEFYEYEKGSKLFSPNVHSRLLTVLSEKGVSQIEMDVYKKLTGGIN</sequence>
<name>A0A2B4VLK7_9BACI</name>
<dbReference type="CDD" id="cd00093">
    <property type="entry name" value="HTH_XRE"/>
    <property type="match status" value="1"/>
</dbReference>
<gene>
    <name evidence="1" type="ORF">CN585_04450</name>
</gene>
<reference evidence="1 2" key="1">
    <citation type="submission" date="2017-09" db="EMBL/GenBank/DDBJ databases">
        <title>Large-scale bioinformatics analysis of Bacillus genomes uncovers conserved roles of natural products in bacterial physiology.</title>
        <authorList>
            <consortium name="Agbiome Team Llc"/>
            <person name="Bleich R.M."/>
            <person name="Grubbs K.J."/>
            <person name="Santa Maria K.C."/>
            <person name="Allen S.E."/>
            <person name="Farag S."/>
            <person name="Shank E.A."/>
            <person name="Bowers A."/>
        </authorList>
    </citation>
    <scope>NUCLEOTIDE SEQUENCE [LARGE SCALE GENOMIC DNA]</scope>
    <source>
        <strain evidence="1 2">AFS021349</strain>
    </source>
</reference>
<protein>
    <submittedName>
        <fullName evidence="1">XRE family transcriptional regulator</fullName>
    </submittedName>
</protein>